<dbReference type="InterPro" id="IPR001763">
    <property type="entry name" value="Rhodanese-like_dom"/>
</dbReference>
<proteinExistence type="predicted"/>
<sequence>MVIDVELTLKGHIKGSLNVPLDEIGKAMSWLIKDVPAVVVCASGSRSEEAVRILKANGFEKVYNGGSWDSLGNIKAGGCPVK</sequence>
<accession>A0A1G2IWQ6</accession>
<reference evidence="2 3" key="1">
    <citation type="journal article" date="2016" name="Nat. Commun.">
        <title>Thousands of microbial genomes shed light on interconnected biogeochemical processes in an aquifer system.</title>
        <authorList>
            <person name="Anantharaman K."/>
            <person name="Brown C.T."/>
            <person name="Hug L.A."/>
            <person name="Sharon I."/>
            <person name="Castelle C.J."/>
            <person name="Probst A.J."/>
            <person name="Thomas B.C."/>
            <person name="Singh A."/>
            <person name="Wilkins M.J."/>
            <person name="Karaoz U."/>
            <person name="Brodie E.L."/>
            <person name="Williams K.H."/>
            <person name="Hubbard S.S."/>
            <person name="Banfield J.F."/>
        </authorList>
    </citation>
    <scope>NUCLEOTIDE SEQUENCE [LARGE SCALE GENOMIC DNA]</scope>
</reference>
<evidence type="ECO:0000259" key="1">
    <source>
        <dbReference type="PROSITE" id="PS50206"/>
    </source>
</evidence>
<dbReference type="STRING" id="1802223.A2358_00645"/>
<dbReference type="InterPro" id="IPR036873">
    <property type="entry name" value="Rhodanese-like_dom_sf"/>
</dbReference>
<dbReference type="PANTHER" id="PTHR43031">
    <property type="entry name" value="FAD-DEPENDENT OXIDOREDUCTASE"/>
    <property type="match status" value="1"/>
</dbReference>
<dbReference type="SUPFAM" id="SSF52821">
    <property type="entry name" value="Rhodanese/Cell cycle control phosphatase"/>
    <property type="match status" value="1"/>
</dbReference>
<organism evidence="2 3">
    <name type="scientific">Candidatus Staskawiczbacteria bacterium RIFOXYB1_FULL_37_44</name>
    <dbReference type="NCBI Taxonomy" id="1802223"/>
    <lineage>
        <taxon>Bacteria</taxon>
        <taxon>Candidatus Staskawicziibacteriota</taxon>
    </lineage>
</organism>
<dbReference type="CDD" id="cd00158">
    <property type="entry name" value="RHOD"/>
    <property type="match status" value="1"/>
</dbReference>
<dbReference type="PROSITE" id="PS50206">
    <property type="entry name" value="RHODANESE_3"/>
    <property type="match status" value="1"/>
</dbReference>
<feature type="domain" description="Rhodanese" evidence="1">
    <location>
        <begin position="10"/>
        <end position="80"/>
    </location>
</feature>
<evidence type="ECO:0000313" key="2">
    <source>
        <dbReference type="EMBL" id="OGZ78780.1"/>
    </source>
</evidence>
<name>A0A1G2IWQ6_9BACT</name>
<comment type="caution">
    <text evidence="2">The sequence shown here is derived from an EMBL/GenBank/DDBJ whole genome shotgun (WGS) entry which is preliminary data.</text>
</comment>
<dbReference type="PANTHER" id="PTHR43031:SF18">
    <property type="entry name" value="RHODANESE-RELATED SULFURTRANSFERASES"/>
    <property type="match status" value="1"/>
</dbReference>
<dbReference type="Proteomes" id="UP000178650">
    <property type="component" value="Unassembled WGS sequence"/>
</dbReference>
<dbReference type="EMBL" id="MHPJ01000014">
    <property type="protein sequence ID" value="OGZ78780.1"/>
    <property type="molecule type" value="Genomic_DNA"/>
</dbReference>
<dbReference type="AlphaFoldDB" id="A0A1G2IWQ6"/>
<dbReference type="Gene3D" id="3.40.250.10">
    <property type="entry name" value="Rhodanese-like domain"/>
    <property type="match status" value="1"/>
</dbReference>
<dbReference type="InterPro" id="IPR050229">
    <property type="entry name" value="GlpE_sulfurtransferase"/>
</dbReference>
<gene>
    <name evidence="2" type="ORF">A2358_00645</name>
</gene>
<dbReference type="Pfam" id="PF00581">
    <property type="entry name" value="Rhodanese"/>
    <property type="match status" value="1"/>
</dbReference>
<evidence type="ECO:0000313" key="3">
    <source>
        <dbReference type="Proteomes" id="UP000178650"/>
    </source>
</evidence>
<protein>
    <recommendedName>
        <fullName evidence="1">Rhodanese domain-containing protein</fullName>
    </recommendedName>
</protein>